<feature type="domain" description="DUF4190" evidence="3">
    <location>
        <begin position="45"/>
        <end position="104"/>
    </location>
</feature>
<sequence>LSDQPPSYPPPPPGGYPPPPGPGYPPPPGPGYPPSQPASGTNTFAIVSLVASLLGWICVGVGSVVGVVFGFLALNQIKQTGQSGRGLAIAGIVIGIISIVGGIIYWIIVMITAGSNTQVNTSTPPAVVITVDQQSPMAAVAA</sequence>
<evidence type="ECO:0000256" key="1">
    <source>
        <dbReference type="SAM" id="MobiDB-lite"/>
    </source>
</evidence>
<feature type="transmembrane region" description="Helical" evidence="2">
    <location>
        <begin position="44"/>
        <end position="74"/>
    </location>
</feature>
<reference evidence="4 5" key="1">
    <citation type="submission" date="2017-01" db="EMBL/GenBank/DDBJ databases">
        <authorList>
            <consortium name="Urmite Genomes"/>
        </authorList>
    </citation>
    <scope>NUCLEOTIDE SEQUENCE [LARGE SCALE GENOMIC DNA]</scope>
    <source>
        <strain evidence="4 5">AB215</strain>
    </source>
</reference>
<dbReference type="EMBL" id="FUEZ01000003">
    <property type="protein sequence ID" value="SPM38921.1"/>
    <property type="molecule type" value="Genomic_DNA"/>
</dbReference>
<dbReference type="InterPro" id="IPR025241">
    <property type="entry name" value="DUF4190"/>
</dbReference>
<accession>A0A2U3P581</accession>
<keyword evidence="5" id="KW-1185">Reference proteome</keyword>
<keyword evidence="2" id="KW-1133">Transmembrane helix</keyword>
<keyword evidence="2" id="KW-0472">Membrane</keyword>
<dbReference type="Pfam" id="PF13828">
    <property type="entry name" value="DUF4190"/>
    <property type="match status" value="1"/>
</dbReference>
<feature type="transmembrane region" description="Helical" evidence="2">
    <location>
        <begin position="86"/>
        <end position="108"/>
    </location>
</feature>
<feature type="non-terminal residue" evidence="4">
    <location>
        <position position="1"/>
    </location>
</feature>
<feature type="region of interest" description="Disordered" evidence="1">
    <location>
        <begin position="1"/>
        <end position="37"/>
    </location>
</feature>
<keyword evidence="2" id="KW-0812">Transmembrane</keyword>
<evidence type="ECO:0000313" key="5">
    <source>
        <dbReference type="Proteomes" id="UP000240424"/>
    </source>
</evidence>
<evidence type="ECO:0000313" key="4">
    <source>
        <dbReference type="EMBL" id="SPM38921.1"/>
    </source>
</evidence>
<dbReference type="STRING" id="1841861.GCA_900157365_05305"/>
<dbReference type="Proteomes" id="UP000240424">
    <property type="component" value="Unassembled WGS sequence"/>
</dbReference>
<evidence type="ECO:0000259" key="3">
    <source>
        <dbReference type="Pfam" id="PF13828"/>
    </source>
</evidence>
<feature type="compositionally biased region" description="Pro residues" evidence="1">
    <location>
        <begin position="1"/>
        <end position="36"/>
    </location>
</feature>
<organism evidence="4 5">
    <name type="scientific">Mycobacterium numidiamassiliense</name>
    <dbReference type="NCBI Taxonomy" id="1841861"/>
    <lineage>
        <taxon>Bacteria</taxon>
        <taxon>Bacillati</taxon>
        <taxon>Actinomycetota</taxon>
        <taxon>Actinomycetes</taxon>
        <taxon>Mycobacteriales</taxon>
        <taxon>Mycobacteriaceae</taxon>
        <taxon>Mycobacterium</taxon>
    </lineage>
</organism>
<gene>
    <name evidence="4" type="ORF">MNAB215_1102</name>
</gene>
<evidence type="ECO:0000256" key="2">
    <source>
        <dbReference type="SAM" id="Phobius"/>
    </source>
</evidence>
<dbReference type="AlphaFoldDB" id="A0A2U3P581"/>
<name>A0A2U3P581_9MYCO</name>
<proteinExistence type="predicted"/>
<protein>
    <recommendedName>
        <fullName evidence="3">DUF4190 domain-containing protein</fullName>
    </recommendedName>
</protein>